<dbReference type="Proteomes" id="UP000195402">
    <property type="component" value="Unassembled WGS sequence"/>
</dbReference>
<reference evidence="12 13" key="1">
    <citation type="journal article" date="2017" name="Mol. Plant">
        <title>The Genome of Medicinal Plant Macleaya cordata Provides New Insights into Benzylisoquinoline Alkaloids Metabolism.</title>
        <authorList>
            <person name="Liu X."/>
            <person name="Liu Y."/>
            <person name="Huang P."/>
            <person name="Ma Y."/>
            <person name="Qing Z."/>
            <person name="Tang Q."/>
            <person name="Cao H."/>
            <person name="Cheng P."/>
            <person name="Zheng Y."/>
            <person name="Yuan Z."/>
            <person name="Zhou Y."/>
            <person name="Liu J."/>
            <person name="Tang Z."/>
            <person name="Zhuo Y."/>
            <person name="Zhang Y."/>
            <person name="Yu L."/>
            <person name="Huang J."/>
            <person name="Yang P."/>
            <person name="Peng Q."/>
            <person name="Zhang J."/>
            <person name="Jiang W."/>
            <person name="Zhang Z."/>
            <person name="Lin K."/>
            <person name="Ro D.K."/>
            <person name="Chen X."/>
            <person name="Xiong X."/>
            <person name="Shang Y."/>
            <person name="Huang S."/>
            <person name="Zeng J."/>
        </authorList>
    </citation>
    <scope>NUCLEOTIDE SEQUENCE [LARGE SCALE GENOMIC DNA]</scope>
    <source>
        <strain evidence="13">cv. BLH2017</strain>
        <tissue evidence="12">Root</tissue>
    </source>
</reference>
<dbReference type="Pfam" id="PF02403">
    <property type="entry name" value="Seryl_tRNA_N"/>
    <property type="match status" value="1"/>
</dbReference>
<sequence>MAFSYSLGGATLKTLKLAAIPSYSSILRPSLLLLSPPKTLNIHSLHHFIKNQSFPYLSRALSVSAPVPTLQTEDDKVLKLQWKAAIDFKWIRENKDAVASNIKNRNSTADLDLVLELYERLLNLQKEVERLRGERNVVANKMKGKIEPSERQKLIEEGKNLKEGLATLEEDLIKLTEKLQQEAQCIPNMSHPDVPIGGEDCSGLRKMVGSPREFAFPIKDHLQLGKDLDLFDFDAASEVSGSKFYYLKNEAVMLEMGLTNWSISEVMKRGFTPLTTPEIVRSSIVEKCGFQPRGTNTQVYSIEGSDQCLIGTAEIPVGGIHMDSILADSQLPLKYVAYSHCFRTEAGAAGTATSRGLYRVHQFSKVEMFILCRPEDSDAYHQELIEIEEDLFSSLGLHFKTLDMASGDLGAPAYRKFDVEAWMPGLGRYGEISSASNCTDYQSRRLGIRFRPSSEQPSSNSKKGKANVGATQFVHTLNATACAVPRMIVCLLENFQQEDGSVVIPEPLRPFIGGLDRISPKS</sequence>
<gene>
    <name evidence="12" type="ORF">BVC80_1833g89</name>
</gene>
<dbReference type="AlphaFoldDB" id="A0A200R6R1"/>
<dbReference type="SUPFAM" id="SSF55681">
    <property type="entry name" value="Class II aaRS and biotin synthetases"/>
    <property type="match status" value="1"/>
</dbReference>
<proteinExistence type="predicted"/>
<dbReference type="PRINTS" id="PR00981">
    <property type="entry name" value="TRNASYNTHSER"/>
</dbReference>
<dbReference type="GO" id="GO:0005524">
    <property type="term" value="F:ATP binding"/>
    <property type="evidence" value="ECO:0007669"/>
    <property type="project" value="UniProtKB-KW"/>
</dbReference>
<keyword evidence="3" id="KW-0547">Nucleotide-binding</keyword>
<dbReference type="InterPro" id="IPR002314">
    <property type="entry name" value="aa-tRNA-synt_IIb"/>
</dbReference>
<feature type="binding site" evidence="8">
    <location>
        <position position="312"/>
    </location>
    <ligand>
        <name>L-serine</name>
        <dbReference type="ChEBI" id="CHEBI:33384"/>
    </ligand>
</feature>
<feature type="binding site" evidence="8">
    <location>
        <position position="478"/>
    </location>
    <ligand>
        <name>L-serine</name>
        <dbReference type="ChEBI" id="CHEBI:33384"/>
    </ligand>
</feature>
<evidence type="ECO:0000256" key="4">
    <source>
        <dbReference type="ARBA" id="ARBA00022840"/>
    </source>
</evidence>
<evidence type="ECO:0000313" key="13">
    <source>
        <dbReference type="Proteomes" id="UP000195402"/>
    </source>
</evidence>
<dbReference type="CDD" id="cd00770">
    <property type="entry name" value="SerRS_core"/>
    <property type="match status" value="1"/>
</dbReference>
<dbReference type="InterPro" id="IPR033729">
    <property type="entry name" value="SerRS_core"/>
</dbReference>
<dbReference type="NCBIfam" id="TIGR00414">
    <property type="entry name" value="serS"/>
    <property type="match status" value="1"/>
</dbReference>
<keyword evidence="6 12" id="KW-0030">Aminoacyl-tRNA synthetase</keyword>
<keyword evidence="4 9" id="KW-0067">ATP-binding</keyword>
<dbReference type="OMA" id="EQNCIDR"/>
<evidence type="ECO:0000256" key="2">
    <source>
        <dbReference type="ARBA" id="ARBA00022598"/>
    </source>
</evidence>
<dbReference type="InterPro" id="IPR042103">
    <property type="entry name" value="SerRS_1_N_sf"/>
</dbReference>
<evidence type="ECO:0000256" key="9">
    <source>
        <dbReference type="PIRSR" id="PIRSR001529-2"/>
    </source>
</evidence>
<evidence type="ECO:0000256" key="8">
    <source>
        <dbReference type="PIRSR" id="PIRSR001529-1"/>
    </source>
</evidence>
<evidence type="ECO:0000256" key="3">
    <source>
        <dbReference type="ARBA" id="ARBA00022741"/>
    </source>
</evidence>
<feature type="coiled-coil region" evidence="10">
    <location>
        <begin position="114"/>
        <end position="185"/>
    </location>
</feature>
<feature type="binding site" evidence="9">
    <location>
        <begin position="431"/>
        <end position="434"/>
    </location>
    <ligand>
        <name>ATP</name>
        <dbReference type="ChEBI" id="CHEBI:30616"/>
    </ligand>
</feature>
<dbReference type="FunCoup" id="A0A200R6R1">
    <property type="interactions" value="2044"/>
</dbReference>
<dbReference type="Pfam" id="PF00587">
    <property type="entry name" value="tRNA-synt_2b"/>
    <property type="match status" value="1"/>
</dbReference>
<dbReference type="OrthoDB" id="10264585at2759"/>
<dbReference type="InterPro" id="IPR045864">
    <property type="entry name" value="aa-tRNA-synth_II/BPL/LPL"/>
</dbReference>
<evidence type="ECO:0000256" key="5">
    <source>
        <dbReference type="ARBA" id="ARBA00022917"/>
    </source>
</evidence>
<dbReference type="GO" id="GO:0004828">
    <property type="term" value="F:serine-tRNA ligase activity"/>
    <property type="evidence" value="ECO:0007669"/>
    <property type="project" value="UniProtKB-EC"/>
</dbReference>
<dbReference type="InterPro" id="IPR002317">
    <property type="entry name" value="Ser-tRNA-ligase_type_1"/>
</dbReference>
<dbReference type="Gene3D" id="1.10.287.40">
    <property type="entry name" value="Serine-tRNA synthetase, tRNA binding domain"/>
    <property type="match status" value="1"/>
</dbReference>
<feature type="binding site" evidence="9">
    <location>
        <begin position="360"/>
        <end position="363"/>
    </location>
    <ligand>
        <name>ATP</name>
        <dbReference type="ChEBI" id="CHEBI:30616"/>
    </ligand>
</feature>
<dbReference type="InterPro" id="IPR006195">
    <property type="entry name" value="aa-tRNA-synth_II"/>
</dbReference>
<dbReference type="GO" id="GO:0005737">
    <property type="term" value="C:cytoplasm"/>
    <property type="evidence" value="ECO:0007669"/>
    <property type="project" value="UniProtKB-ARBA"/>
</dbReference>
<dbReference type="FunFam" id="3.30.930.10:FF:000055">
    <property type="entry name" value="Serine--tRNA ligase"/>
    <property type="match status" value="1"/>
</dbReference>
<dbReference type="EMBL" id="MVGT01000436">
    <property type="protein sequence ID" value="OVA18422.1"/>
    <property type="molecule type" value="Genomic_DNA"/>
</dbReference>
<dbReference type="InParanoid" id="A0A200R6R1"/>
<keyword evidence="5" id="KW-0648">Protein biosynthesis</keyword>
<dbReference type="EC" id="6.1.1.11" evidence="1"/>
<feature type="binding site" evidence="8">
    <location>
        <position position="343"/>
    </location>
    <ligand>
        <name>L-serine</name>
        <dbReference type="ChEBI" id="CHEBI:33384"/>
    </ligand>
</feature>
<feature type="binding site" evidence="9">
    <location>
        <begin position="343"/>
        <end position="345"/>
    </location>
    <ligand>
        <name>ATP</name>
        <dbReference type="ChEBI" id="CHEBI:30616"/>
    </ligand>
</feature>
<organism evidence="12 13">
    <name type="scientific">Macleaya cordata</name>
    <name type="common">Five-seeded plume-poppy</name>
    <name type="synonym">Bocconia cordata</name>
    <dbReference type="NCBI Taxonomy" id="56857"/>
    <lineage>
        <taxon>Eukaryota</taxon>
        <taxon>Viridiplantae</taxon>
        <taxon>Streptophyta</taxon>
        <taxon>Embryophyta</taxon>
        <taxon>Tracheophyta</taxon>
        <taxon>Spermatophyta</taxon>
        <taxon>Magnoliopsida</taxon>
        <taxon>Ranunculales</taxon>
        <taxon>Papaveraceae</taxon>
        <taxon>Papaveroideae</taxon>
        <taxon>Macleaya</taxon>
    </lineage>
</organism>
<evidence type="ECO:0000256" key="1">
    <source>
        <dbReference type="ARBA" id="ARBA00012840"/>
    </source>
</evidence>
<dbReference type="InterPro" id="IPR010978">
    <property type="entry name" value="tRNA-bd_arm"/>
</dbReference>
<keyword evidence="10" id="KW-0175">Coiled coil</keyword>
<dbReference type="STRING" id="56857.A0A200R6R1"/>
<keyword evidence="2" id="KW-0436">Ligase</keyword>
<evidence type="ECO:0000256" key="6">
    <source>
        <dbReference type="ARBA" id="ARBA00023146"/>
    </source>
</evidence>
<name>A0A200R6R1_MACCD</name>
<dbReference type="PANTHER" id="PTHR11778">
    <property type="entry name" value="SERYL-TRNA SYNTHETASE"/>
    <property type="match status" value="1"/>
</dbReference>
<evidence type="ECO:0000256" key="10">
    <source>
        <dbReference type="SAM" id="Coils"/>
    </source>
</evidence>
<evidence type="ECO:0000256" key="7">
    <source>
        <dbReference type="ARBA" id="ARBA00031113"/>
    </source>
</evidence>
<evidence type="ECO:0000259" key="11">
    <source>
        <dbReference type="PROSITE" id="PS50862"/>
    </source>
</evidence>
<comment type="caution">
    <text evidence="12">The sequence shown here is derived from an EMBL/GenBank/DDBJ whole genome shotgun (WGS) entry which is preliminary data.</text>
</comment>
<keyword evidence="13" id="KW-1185">Reference proteome</keyword>
<protein>
    <recommendedName>
        <fullName evidence="1">serine--tRNA ligase</fullName>
        <ecNumber evidence="1">6.1.1.11</ecNumber>
    </recommendedName>
    <alternativeName>
        <fullName evidence="7">Seryl-tRNA synthetase</fullName>
    </alternativeName>
</protein>
<dbReference type="SUPFAM" id="SSF46589">
    <property type="entry name" value="tRNA-binding arm"/>
    <property type="match status" value="1"/>
</dbReference>
<dbReference type="InterPro" id="IPR015866">
    <property type="entry name" value="Ser-tRNA-synth_1_N"/>
</dbReference>
<dbReference type="GO" id="GO:0006434">
    <property type="term" value="P:seryl-tRNA aminoacylation"/>
    <property type="evidence" value="ECO:0007669"/>
    <property type="project" value="InterPro"/>
</dbReference>
<dbReference type="PIRSF" id="PIRSF001529">
    <property type="entry name" value="Ser-tRNA-synth_IIa"/>
    <property type="match status" value="1"/>
</dbReference>
<feature type="site" description="Important for serine binding" evidence="8">
    <location>
        <position position="480"/>
    </location>
</feature>
<accession>A0A200R6R1</accession>
<feature type="domain" description="Aminoacyl-transfer RNA synthetases class-II family profile" evidence="11">
    <location>
        <begin position="268"/>
        <end position="505"/>
    </location>
</feature>
<evidence type="ECO:0000313" key="12">
    <source>
        <dbReference type="EMBL" id="OVA18422.1"/>
    </source>
</evidence>
<dbReference type="Gene3D" id="3.30.930.10">
    <property type="entry name" value="Bira Bifunctional Protein, Domain 2"/>
    <property type="match status" value="1"/>
</dbReference>
<dbReference type="FunFam" id="1.10.287.40:FF:000006">
    <property type="entry name" value="Seryl-tRNA synthetase"/>
    <property type="match status" value="1"/>
</dbReference>
<feature type="binding site" evidence="8">
    <location>
        <position position="367"/>
    </location>
    <ligand>
        <name>L-serine</name>
        <dbReference type="ChEBI" id="CHEBI:33384"/>
    </ligand>
</feature>
<dbReference type="PROSITE" id="PS50862">
    <property type="entry name" value="AA_TRNA_LIGASE_II"/>
    <property type="match status" value="1"/>
</dbReference>